<name>A0A1E7LVJ1_9ACTN</name>
<dbReference type="Pfam" id="PF12419">
    <property type="entry name" value="DUF3670"/>
    <property type="match status" value="1"/>
</dbReference>
<dbReference type="AlphaFoldDB" id="A0A1E7LVJ1"/>
<comment type="caution">
    <text evidence="3">The sequence shown here is derived from an EMBL/GenBank/DDBJ whole genome shotgun (WGS) entry which is preliminary data.</text>
</comment>
<feature type="non-terminal residue" evidence="3">
    <location>
        <position position="236"/>
    </location>
</feature>
<keyword evidence="3" id="KW-0547">Nucleotide-binding</keyword>
<accession>A0A1E7LVJ1</accession>
<dbReference type="GO" id="GO:0004386">
    <property type="term" value="F:helicase activity"/>
    <property type="evidence" value="ECO:0007669"/>
    <property type="project" value="UniProtKB-KW"/>
</dbReference>
<feature type="domain" description="DUF3670" evidence="2">
    <location>
        <begin position="145"/>
        <end position="236"/>
    </location>
</feature>
<proteinExistence type="predicted"/>
<organism evidence="3 4">
    <name type="scientific">Streptomyces nanshensis</name>
    <dbReference type="NCBI Taxonomy" id="518642"/>
    <lineage>
        <taxon>Bacteria</taxon>
        <taxon>Bacillati</taxon>
        <taxon>Actinomycetota</taxon>
        <taxon>Actinomycetes</taxon>
        <taxon>Kitasatosporales</taxon>
        <taxon>Streptomycetaceae</taxon>
        <taxon>Streptomyces</taxon>
    </lineage>
</organism>
<dbReference type="Proteomes" id="UP000175971">
    <property type="component" value="Unassembled WGS sequence"/>
</dbReference>
<sequence>MGAPFAAREPQHLPHAAAWAVEVASGVDAGVRISLRLDLSAYELFDTADTYAVTAAGEDAPDHPESAEHPHERAHPHDPAHRHAAAAVVQVHSLADPTYVVDAAALWNGLAGEPFGPRSQVDAVLALRRAARVWPPLERLLDQPVPDVLAITEDELYELLSDAGARLAAAGVQVHWPRELARSLTAAAVVRPAPGSATDGTSFFDAEQLFAFDWQLSLGDERLTEAEMDALAEAHR</sequence>
<gene>
    <name evidence="3" type="ORF">AN221_13190</name>
</gene>
<dbReference type="EMBL" id="LJGZ01000026">
    <property type="protein sequence ID" value="OEV20250.1"/>
    <property type="molecule type" value="Genomic_DNA"/>
</dbReference>
<protein>
    <submittedName>
        <fullName evidence="3">Helicase</fullName>
    </submittedName>
</protein>
<keyword evidence="3" id="KW-0378">Hydrolase</keyword>
<dbReference type="InterPro" id="IPR022138">
    <property type="entry name" value="DUF3670"/>
</dbReference>
<evidence type="ECO:0000313" key="4">
    <source>
        <dbReference type="Proteomes" id="UP000175971"/>
    </source>
</evidence>
<evidence type="ECO:0000259" key="2">
    <source>
        <dbReference type="Pfam" id="PF12419"/>
    </source>
</evidence>
<keyword evidence="3" id="KW-0067">ATP-binding</keyword>
<reference evidence="3 4" key="1">
    <citation type="journal article" date="2016" name="Front. Microbiol.">
        <title>Comparative Genomics Analysis of Streptomyces Species Reveals Their Adaptation to the Marine Environment and Their Diversity at the Genomic Level.</title>
        <authorList>
            <person name="Tian X."/>
            <person name="Zhang Z."/>
            <person name="Yang T."/>
            <person name="Chen M."/>
            <person name="Li J."/>
            <person name="Chen F."/>
            <person name="Yang J."/>
            <person name="Li W."/>
            <person name="Zhang B."/>
            <person name="Zhang Z."/>
            <person name="Wu J."/>
            <person name="Zhang C."/>
            <person name="Long L."/>
            <person name="Xiao J."/>
        </authorList>
    </citation>
    <scope>NUCLEOTIDE SEQUENCE [LARGE SCALE GENOMIC DNA]</scope>
    <source>
        <strain evidence="3 4">SCSIO M10372</strain>
    </source>
</reference>
<keyword evidence="4" id="KW-1185">Reference proteome</keyword>
<dbReference type="PATRIC" id="fig|518642.7.peg.5463"/>
<keyword evidence="3" id="KW-0347">Helicase</keyword>
<feature type="compositionally biased region" description="Basic and acidic residues" evidence="1">
    <location>
        <begin position="60"/>
        <end position="81"/>
    </location>
</feature>
<evidence type="ECO:0000256" key="1">
    <source>
        <dbReference type="SAM" id="MobiDB-lite"/>
    </source>
</evidence>
<evidence type="ECO:0000313" key="3">
    <source>
        <dbReference type="EMBL" id="OEV20250.1"/>
    </source>
</evidence>
<feature type="region of interest" description="Disordered" evidence="1">
    <location>
        <begin position="57"/>
        <end position="81"/>
    </location>
</feature>